<organism evidence="2 3">
    <name type="scientific">Loxostege sticticalis</name>
    <name type="common">Beet webworm moth</name>
    <dbReference type="NCBI Taxonomy" id="481309"/>
    <lineage>
        <taxon>Eukaryota</taxon>
        <taxon>Metazoa</taxon>
        <taxon>Ecdysozoa</taxon>
        <taxon>Arthropoda</taxon>
        <taxon>Hexapoda</taxon>
        <taxon>Insecta</taxon>
        <taxon>Pterygota</taxon>
        <taxon>Neoptera</taxon>
        <taxon>Endopterygota</taxon>
        <taxon>Lepidoptera</taxon>
        <taxon>Glossata</taxon>
        <taxon>Ditrysia</taxon>
        <taxon>Pyraloidea</taxon>
        <taxon>Crambidae</taxon>
        <taxon>Pyraustinae</taxon>
        <taxon>Loxostege</taxon>
    </lineage>
</organism>
<dbReference type="PANTHER" id="PTHR37162:SF1">
    <property type="entry name" value="BED-TYPE DOMAIN-CONTAINING PROTEIN"/>
    <property type="match status" value="1"/>
</dbReference>
<dbReference type="InterPro" id="IPR008906">
    <property type="entry name" value="HATC_C_dom"/>
</dbReference>
<reference evidence="2 3" key="1">
    <citation type="submission" date="2024-06" db="EMBL/GenBank/DDBJ databases">
        <title>A chromosome-level genome assembly of beet webworm, Loxostege sticticalis.</title>
        <authorList>
            <person name="Zhang Y."/>
        </authorList>
    </citation>
    <scope>NUCLEOTIDE SEQUENCE [LARGE SCALE GENOMIC DNA]</scope>
    <source>
        <strain evidence="2">AQ028</strain>
        <tissue evidence="2">Male pupae</tissue>
    </source>
</reference>
<evidence type="ECO:0000259" key="1">
    <source>
        <dbReference type="Pfam" id="PF05699"/>
    </source>
</evidence>
<gene>
    <name evidence="2" type="ORF">ABMA28_003183</name>
</gene>
<accession>A0ABD0SV90</accession>
<name>A0ABD0SV90_LOXSC</name>
<dbReference type="AlphaFoldDB" id="A0ABD0SV90"/>
<dbReference type="PANTHER" id="PTHR37162">
    <property type="entry name" value="HAT FAMILY DIMERISATION DOMAINCONTAINING PROTEIN-RELATED"/>
    <property type="match status" value="1"/>
</dbReference>
<dbReference type="Proteomes" id="UP001549921">
    <property type="component" value="Unassembled WGS sequence"/>
</dbReference>
<sequence length="468" mass="54406">MTCLWQLEPLHEKTGTGETSSSRGCTAESLYLTIIETFTQRNVPLENIISFASDGCNVMMGAHNSVASRLRTALPGIQIIKCICHSMHLCANEACKELPRRCEVVKIWREMCMHFLNIFINCYILPKREWLSLLSVVNRLLEQWDSLKLFFAQKWLEERTVAAELIFRELHDDFVKLYILFLQWILPKFVKLNEYFQGSEARLIELDDNMKILYKEILQCYMSRDYVNQTEICSIDPENSQHFLPQMYMGVKILTETEKPNITNQKDLLNEFNTRCRKFLITSCNEIRKGYDFSDKILPFLKYLSPEEAVRQSARETFPSLLPLTKQLPRIVSELEMQRIDDEWRLLPNINKFTGLEIGKWKTDCKALANFALDVLCLPHSNADCERVFSEVNNMKTKSRNKLITSTVNGALLARQAVKNQGGCTKFQASNDMCKKMKSKEKYSLHKKDSEVFESIRNLYGEDITDIM</sequence>
<comment type="caution">
    <text evidence="2">The sequence shown here is derived from an EMBL/GenBank/DDBJ whole genome shotgun (WGS) entry which is preliminary data.</text>
</comment>
<evidence type="ECO:0000313" key="3">
    <source>
        <dbReference type="Proteomes" id="UP001549921"/>
    </source>
</evidence>
<protein>
    <recommendedName>
        <fullName evidence="1">HAT C-terminal dimerisation domain-containing protein</fullName>
    </recommendedName>
</protein>
<evidence type="ECO:0000313" key="2">
    <source>
        <dbReference type="EMBL" id="KAL0829677.1"/>
    </source>
</evidence>
<proteinExistence type="predicted"/>
<feature type="domain" description="HAT C-terminal dimerisation" evidence="1">
    <location>
        <begin position="363"/>
        <end position="416"/>
    </location>
</feature>
<dbReference type="SUPFAM" id="SSF53098">
    <property type="entry name" value="Ribonuclease H-like"/>
    <property type="match status" value="1"/>
</dbReference>
<dbReference type="InterPro" id="IPR012337">
    <property type="entry name" value="RNaseH-like_sf"/>
</dbReference>
<dbReference type="Pfam" id="PF05699">
    <property type="entry name" value="Dimer_Tnp_hAT"/>
    <property type="match status" value="1"/>
</dbReference>
<dbReference type="EMBL" id="JBEDNZ010000014">
    <property type="protein sequence ID" value="KAL0829677.1"/>
    <property type="molecule type" value="Genomic_DNA"/>
</dbReference>